<dbReference type="GeneTree" id="ENSGT00940000166518"/>
<dbReference type="Pfam" id="PF02373">
    <property type="entry name" value="JmjC"/>
    <property type="match status" value="1"/>
</dbReference>
<dbReference type="EC" id="1.14.11.68" evidence="13"/>
<dbReference type="FunFam" id="2.60.120.650:FF:000002">
    <property type="entry name" value="lysine-specific demethylase 6A isoform X2"/>
    <property type="match status" value="1"/>
</dbReference>
<dbReference type="Gene3D" id="1.25.40.10">
    <property type="entry name" value="Tetratricopeptide repeat domain"/>
    <property type="match status" value="2"/>
</dbReference>
<feature type="compositionally biased region" description="Polar residues" evidence="16">
    <location>
        <begin position="898"/>
        <end position="916"/>
    </location>
</feature>
<dbReference type="FunFam" id="1.25.40.10:FF:000022">
    <property type="entry name" value="lysine-specific demethylase 6A isoform X1"/>
    <property type="match status" value="1"/>
</dbReference>
<dbReference type="GO" id="GO:0044666">
    <property type="term" value="C:MLL3/4 complex"/>
    <property type="evidence" value="ECO:0007669"/>
    <property type="project" value="TreeGrafter"/>
</dbReference>
<dbReference type="Gene3D" id="2.60.120.650">
    <property type="entry name" value="Cupin"/>
    <property type="match status" value="1"/>
</dbReference>
<dbReference type="PANTHER" id="PTHR14017:SF9">
    <property type="entry name" value="LYSINE-SPECIFIC DEMETHYLASE 6A"/>
    <property type="match status" value="1"/>
</dbReference>
<evidence type="ECO:0000256" key="2">
    <source>
        <dbReference type="ARBA" id="ARBA00001961"/>
    </source>
</evidence>
<feature type="compositionally biased region" description="Low complexity" evidence="16">
    <location>
        <begin position="572"/>
        <end position="588"/>
    </location>
</feature>
<evidence type="ECO:0000256" key="14">
    <source>
        <dbReference type="ARBA" id="ARBA00048695"/>
    </source>
</evidence>
<keyword evidence="19" id="KW-1185">Reference proteome</keyword>
<dbReference type="InterPro" id="IPR048562">
    <property type="entry name" value="KDM6A_B-like_C-hel"/>
</dbReference>
<comment type="similarity">
    <text evidence="12">Belongs to the UTX family.</text>
</comment>
<dbReference type="InterPro" id="IPR048560">
    <property type="entry name" value="KDM6A_B-like_GATAL"/>
</dbReference>
<dbReference type="Pfam" id="PF21322">
    <property type="entry name" value="KDM6_C-hel"/>
    <property type="match status" value="1"/>
</dbReference>
<feature type="repeat" description="TPR" evidence="15">
    <location>
        <begin position="99"/>
        <end position="132"/>
    </location>
</feature>
<feature type="region of interest" description="Disordered" evidence="16">
    <location>
        <begin position="20"/>
        <end position="44"/>
    </location>
</feature>
<keyword evidence="9" id="KW-0560">Oxidoreductase</keyword>
<reference evidence="18" key="1">
    <citation type="submission" date="2021-04" db="EMBL/GenBank/DDBJ databases">
        <authorList>
            <consortium name="Wellcome Sanger Institute Data Sharing"/>
        </authorList>
    </citation>
    <scope>NUCLEOTIDE SEQUENCE [LARGE SCALE GENOMIC DNA]</scope>
</reference>
<dbReference type="GO" id="GO:0071558">
    <property type="term" value="F:histone H3K27me2/H3K27me3 demethylase activity"/>
    <property type="evidence" value="ECO:0007669"/>
    <property type="project" value="UniProtKB-EC"/>
</dbReference>
<comment type="cofactor">
    <cofactor evidence="2">
        <name>L-ascorbate</name>
        <dbReference type="ChEBI" id="CHEBI:38290"/>
    </cofactor>
</comment>
<keyword evidence="6" id="KW-0862">Zinc</keyword>
<feature type="compositionally biased region" description="Low complexity" evidence="16">
    <location>
        <begin position="550"/>
        <end position="559"/>
    </location>
</feature>
<dbReference type="Gene3D" id="1.20.58.1370">
    <property type="match status" value="2"/>
</dbReference>
<feature type="region of interest" description="Disordered" evidence="16">
    <location>
        <begin position="550"/>
        <end position="662"/>
    </location>
</feature>
<dbReference type="Ensembl" id="ENSATET00000062915.2">
    <property type="protein sequence ID" value="ENSATEP00000052862.1"/>
    <property type="gene ID" value="ENSATEG00000002437.3"/>
</dbReference>
<feature type="compositionally biased region" description="Polar residues" evidence="16">
    <location>
        <begin position="762"/>
        <end position="771"/>
    </location>
</feature>
<keyword evidence="5" id="KW-0479">Metal-binding</keyword>
<feature type="compositionally biased region" description="Low complexity" evidence="16">
    <location>
        <begin position="876"/>
        <end position="893"/>
    </location>
</feature>
<dbReference type="GO" id="GO:0046872">
    <property type="term" value="F:metal ion binding"/>
    <property type="evidence" value="ECO:0007669"/>
    <property type="project" value="UniProtKB-KW"/>
</dbReference>
<feature type="region of interest" description="Disordered" evidence="16">
    <location>
        <begin position="686"/>
        <end position="960"/>
    </location>
</feature>
<dbReference type="Pfam" id="PF13181">
    <property type="entry name" value="TPR_8"/>
    <property type="match status" value="1"/>
</dbReference>
<evidence type="ECO:0000259" key="17">
    <source>
        <dbReference type="PROSITE" id="PS51184"/>
    </source>
</evidence>
<evidence type="ECO:0000256" key="5">
    <source>
        <dbReference type="ARBA" id="ARBA00022723"/>
    </source>
</evidence>
<evidence type="ECO:0000313" key="19">
    <source>
        <dbReference type="Proteomes" id="UP000265040"/>
    </source>
</evidence>
<dbReference type="GO" id="GO:0007507">
    <property type="term" value="P:heart development"/>
    <property type="evidence" value="ECO:0007669"/>
    <property type="project" value="TreeGrafter"/>
</dbReference>
<keyword evidence="4" id="KW-0597">Phosphoprotein</keyword>
<protein>
    <recommendedName>
        <fullName evidence="13">[histone H3]-trimethyl-L-lysine(27) demethylase</fullName>
        <ecNumber evidence="13">1.14.11.68</ecNumber>
    </recommendedName>
</protein>
<evidence type="ECO:0000256" key="8">
    <source>
        <dbReference type="ARBA" id="ARBA00022964"/>
    </source>
</evidence>
<evidence type="ECO:0000256" key="10">
    <source>
        <dbReference type="ARBA" id="ARBA00023004"/>
    </source>
</evidence>
<feature type="compositionally biased region" description="Polar residues" evidence="16">
    <location>
        <begin position="441"/>
        <end position="451"/>
    </location>
</feature>
<feature type="repeat" description="TPR" evidence="15">
    <location>
        <begin position="326"/>
        <end position="359"/>
    </location>
</feature>
<evidence type="ECO:0000256" key="11">
    <source>
        <dbReference type="ARBA" id="ARBA00023242"/>
    </source>
</evidence>
<feature type="compositionally biased region" description="Basic and acidic residues" evidence="16">
    <location>
        <begin position="1121"/>
        <end position="1132"/>
    </location>
</feature>
<dbReference type="FunFam" id="1.25.40.10:FF:000011">
    <property type="entry name" value="lysine-specific demethylase 6A isoform X3"/>
    <property type="match status" value="1"/>
</dbReference>
<evidence type="ECO:0000256" key="15">
    <source>
        <dbReference type="PROSITE-ProRule" id="PRU00339"/>
    </source>
</evidence>
<feature type="compositionally biased region" description="Polar residues" evidence="16">
    <location>
        <begin position="492"/>
        <end position="513"/>
    </location>
</feature>
<dbReference type="GO" id="GO:0000978">
    <property type="term" value="F:RNA polymerase II cis-regulatory region sequence-specific DNA binding"/>
    <property type="evidence" value="ECO:0007669"/>
    <property type="project" value="TreeGrafter"/>
</dbReference>
<feature type="compositionally biased region" description="Low complexity" evidence="16">
    <location>
        <begin position="746"/>
        <end position="761"/>
    </location>
</feature>
<name>A0A7N6ARC0_ANATE</name>
<dbReference type="InterPro" id="IPR051630">
    <property type="entry name" value="Corepressor-Demethylase"/>
</dbReference>
<dbReference type="SUPFAM" id="SSF51197">
    <property type="entry name" value="Clavaminate synthase-like"/>
    <property type="match status" value="1"/>
</dbReference>
<dbReference type="SMART" id="SM00558">
    <property type="entry name" value="JmjC"/>
    <property type="match status" value="1"/>
</dbReference>
<evidence type="ECO:0000256" key="16">
    <source>
        <dbReference type="SAM" id="MobiDB-lite"/>
    </source>
</evidence>
<dbReference type="SUPFAM" id="SSF48452">
    <property type="entry name" value="TPR-like"/>
    <property type="match status" value="2"/>
</dbReference>
<accession>A0A7N6ARC0</accession>
<keyword evidence="10" id="KW-0408">Iron</keyword>
<dbReference type="InterPro" id="IPR046941">
    <property type="entry name" value="KDM6_GATAL_sf"/>
</dbReference>
<evidence type="ECO:0000256" key="1">
    <source>
        <dbReference type="ARBA" id="ARBA00001954"/>
    </source>
</evidence>
<dbReference type="FunFam" id="2.10.110.20:FF:000001">
    <property type="entry name" value="lysine-specific demethylase 6A isoform X2"/>
    <property type="match status" value="1"/>
</dbReference>
<keyword evidence="15" id="KW-0802">TPR repeat</keyword>
<evidence type="ECO:0000256" key="7">
    <source>
        <dbReference type="ARBA" id="ARBA00022853"/>
    </source>
</evidence>
<dbReference type="PROSITE" id="PS50005">
    <property type="entry name" value="TPR"/>
    <property type="match status" value="2"/>
</dbReference>
<dbReference type="FunFam" id="1.20.58.1370:FF:000001">
    <property type="entry name" value="lysine-specific demethylase 6A isoform X2"/>
    <property type="match status" value="1"/>
</dbReference>
<organism evidence="18 19">
    <name type="scientific">Anabas testudineus</name>
    <name type="common">Climbing perch</name>
    <name type="synonym">Anthias testudineus</name>
    <dbReference type="NCBI Taxonomy" id="64144"/>
    <lineage>
        <taxon>Eukaryota</taxon>
        <taxon>Metazoa</taxon>
        <taxon>Chordata</taxon>
        <taxon>Craniata</taxon>
        <taxon>Vertebrata</taxon>
        <taxon>Euteleostomi</taxon>
        <taxon>Actinopterygii</taxon>
        <taxon>Neopterygii</taxon>
        <taxon>Teleostei</taxon>
        <taxon>Neoteleostei</taxon>
        <taxon>Acanthomorphata</taxon>
        <taxon>Anabantaria</taxon>
        <taxon>Anabantiformes</taxon>
        <taxon>Anabantoidei</taxon>
        <taxon>Anabantidae</taxon>
        <taxon>Anabas</taxon>
    </lineage>
</organism>
<evidence type="ECO:0000256" key="4">
    <source>
        <dbReference type="ARBA" id="ARBA00022553"/>
    </source>
</evidence>
<feature type="compositionally biased region" description="Polar residues" evidence="16">
    <location>
        <begin position="842"/>
        <end position="853"/>
    </location>
</feature>
<dbReference type="Pfam" id="PF21326">
    <property type="entry name" value="KDM6_GATAL"/>
    <property type="match status" value="1"/>
</dbReference>
<dbReference type="Gene3D" id="2.10.110.20">
    <property type="match status" value="1"/>
</dbReference>
<feature type="compositionally biased region" description="Polar residues" evidence="16">
    <location>
        <begin position="696"/>
        <end position="734"/>
    </location>
</feature>
<dbReference type="InterPro" id="IPR011990">
    <property type="entry name" value="TPR-like_helical_dom_sf"/>
</dbReference>
<dbReference type="GO" id="GO:0010468">
    <property type="term" value="P:regulation of gene expression"/>
    <property type="evidence" value="ECO:0007669"/>
    <property type="project" value="TreeGrafter"/>
</dbReference>
<dbReference type="InParanoid" id="A0A7N6ARC0"/>
<sequence length="1472" mass="159918">MQSCGVSLAVAACAAARSLGSASSSGNEGKKMAAGKASETEEDFPTLTAQERDSLVGIDSSLFGFQKLHEDGARTKALLMKAVRCYDSLILKAEGKVEPELFCQLGHFNLLLEDYPKALSAYQRYYSLQSDYWKNAAFLYGLGMVYFHYNSFRPHYLLPYSCRAIKAFQEVLYIDPGFSRAKEIHLRLGLMFKVNTDYESSLKVGPTPAFCTHSVQFHIAHLYEIQKRYRAAKEAYESLLQTEDLPAQVKATTLQQLGWMHHTVEQLGDRATRDSYAIQCLQKSLEADPNSGQSWYFLGRCYSSIGKVQDAFISYRQSIDKSEASADTWCSIGVLYQQQNQPMDALQAYICAVQLDHSHAAAWMDLGTLYESCNQPHDAIKCYINATRSKGCTNTTALTHRIKCLQAQLSNPQLSSLQGKSKMLPLIEEAWSLPIPAELTSRQGGLSSAPQQACKPNHNAESGGSGQSLPPHVGSLGQAEDPSCPSKRRRASSPTKGDSWASNPAQQPVPNWSFSPQKLQVLEQLRSNRATLRPQQLQMLEQLEAQLAMMQQHQQQMRQNASGGQVRPSLPNGPTTNSLPSPNPSLHPIRPQLGPHRPLCPPQPLTNGPVAPGTHGPSDSLPMGDNSNSSSSNNQPGPTATGPNGDVPYLQPAGSGDAALLPHTCTSTQTQDATPHQALHLNSSQGLQKGSVPHATGSSSEGTPSHPQTPNSTTPVHTNNQVGHSTNAPSPRQQPHNHLPSPPSLPHSSTSGGAAPGASATKDSNTAATSLGNGGSESKAPSPLPSADGKKAQADGLANYVHLGDGGKVGDSGEKPSLSADNPRQSALLVGGEGTEEGEGPSQETASAASTTPESHKKVNNIHPAVLPSTPHAQGSSAASSPISAISTATPSPKSSEHTQTGAHSPATTSSATPAVNGNGKGGISEDSQSPLKAEPPTVTSLKATPPHGHSSSSSSSSISIYPSSTDVLKACRNLGKNGLSNSSILLDKCPPPRLPPPPSPALPKDKLNPPTPSIYLENKRDAFFPPLHQFCTNPSNPVTVIRGLAGALKLDLGLFSTKTLVEANPEHLVEVWTQLSQPADENWDPAGTKKMWRCESARSHTTIAKYAQYQAASFQESLREENEKKALKEPSDTEPASAESVARKRRGPLKHIKFGTNIDVSDEKKWKQQLQELSKLPAFARVVSAGNLLSHVGHTILGMNTVQLYMKVPGSRIPGHQEHNNFCAVNINIGPGDCEWFAVPEPYWGVMSNFCEKNNINFLMGSWWPNLEDLYEADVPVYRFIQRPGDLVWLNTGTVHWVQAIGWCNNIAWNVGPLTAHQYKLAVERYEWNKLQSVKSMVPMVHLSWNMARNIKVSDHKLFEMIKYCLLRTLKQCQWVKEALASAGKETVPRSRNRDEPAHYCTICEVEVFNLLFVRRELQSKKQYVVHCQDCARKGSATLDDFVVLEQHRMEDLMQVYDQFTLAPPLHSSSS</sequence>
<dbReference type="SMART" id="SM00028">
    <property type="entry name" value="TPR"/>
    <property type="match status" value="7"/>
</dbReference>
<reference evidence="18" key="3">
    <citation type="submission" date="2025-09" db="UniProtKB">
        <authorList>
            <consortium name="Ensembl"/>
        </authorList>
    </citation>
    <scope>IDENTIFICATION</scope>
</reference>
<evidence type="ECO:0000256" key="3">
    <source>
        <dbReference type="ARBA" id="ARBA00004123"/>
    </source>
</evidence>
<dbReference type="InterPro" id="IPR003347">
    <property type="entry name" value="JmjC_dom"/>
</dbReference>
<feature type="region of interest" description="Disordered" evidence="16">
    <location>
        <begin position="1121"/>
        <end position="1144"/>
    </location>
</feature>
<keyword evidence="11" id="KW-0539">Nucleus</keyword>
<dbReference type="OrthoDB" id="418911at2759"/>
<dbReference type="Proteomes" id="UP000265040">
    <property type="component" value="Chromosome 2"/>
</dbReference>
<feature type="region of interest" description="Disordered" evidence="16">
    <location>
        <begin position="441"/>
        <end position="513"/>
    </location>
</feature>
<feature type="domain" description="JmjC" evidence="17">
    <location>
        <begin position="1166"/>
        <end position="1329"/>
    </location>
</feature>
<comment type="catalytic activity">
    <reaction evidence="14">
        <text>N(6),N(6),N(6)-trimethyl-L-lysyl(27)-[histone H3] + 2 2-oxoglutarate + 2 O2 = N(6)-methyl-L-lysyl(27)-[histone H3] + 2 formaldehyde + 2 succinate + 2 CO2</text>
        <dbReference type="Rhea" id="RHEA:60224"/>
        <dbReference type="Rhea" id="RHEA-COMP:15535"/>
        <dbReference type="Rhea" id="RHEA-COMP:15544"/>
        <dbReference type="ChEBI" id="CHEBI:15379"/>
        <dbReference type="ChEBI" id="CHEBI:16526"/>
        <dbReference type="ChEBI" id="CHEBI:16810"/>
        <dbReference type="ChEBI" id="CHEBI:16842"/>
        <dbReference type="ChEBI" id="CHEBI:30031"/>
        <dbReference type="ChEBI" id="CHEBI:61929"/>
        <dbReference type="ChEBI" id="CHEBI:61961"/>
        <dbReference type="EC" id="1.14.11.68"/>
    </reaction>
</comment>
<comment type="subcellular location">
    <subcellularLocation>
        <location evidence="3">Nucleus</location>
    </subcellularLocation>
</comment>
<feature type="compositionally biased region" description="Pro residues" evidence="16">
    <location>
        <begin position="990"/>
        <end position="1002"/>
    </location>
</feature>
<proteinExistence type="inferred from homology"/>
<comment type="cofactor">
    <cofactor evidence="1">
        <name>Fe(2+)</name>
        <dbReference type="ChEBI" id="CHEBI:29033"/>
    </cofactor>
</comment>
<dbReference type="GO" id="GO:0031490">
    <property type="term" value="F:chromatin DNA binding"/>
    <property type="evidence" value="ECO:0007669"/>
    <property type="project" value="TreeGrafter"/>
</dbReference>
<reference evidence="18" key="2">
    <citation type="submission" date="2025-08" db="UniProtKB">
        <authorList>
            <consortium name="Ensembl"/>
        </authorList>
    </citation>
    <scope>IDENTIFICATION</scope>
</reference>
<dbReference type="PANTHER" id="PTHR14017">
    <property type="entry name" value="LYSINE-SPECIFIC DEMETHYLASE"/>
    <property type="match status" value="1"/>
</dbReference>
<evidence type="ECO:0000256" key="13">
    <source>
        <dbReference type="ARBA" id="ARBA00034525"/>
    </source>
</evidence>
<keyword evidence="8" id="KW-0223">Dioxygenase</keyword>
<feature type="compositionally biased region" description="Low complexity" evidence="16">
    <location>
        <begin position="951"/>
        <end position="960"/>
    </location>
</feature>
<evidence type="ECO:0000256" key="6">
    <source>
        <dbReference type="ARBA" id="ARBA00022833"/>
    </source>
</evidence>
<evidence type="ECO:0000256" key="12">
    <source>
        <dbReference type="ARBA" id="ARBA00034483"/>
    </source>
</evidence>
<dbReference type="InterPro" id="IPR019734">
    <property type="entry name" value="TPR_rpt"/>
</dbReference>
<evidence type="ECO:0000313" key="18">
    <source>
        <dbReference type="Ensembl" id="ENSATEP00000052862.1"/>
    </source>
</evidence>
<keyword evidence="7" id="KW-0156">Chromatin regulator</keyword>
<dbReference type="PROSITE" id="PS51184">
    <property type="entry name" value="JMJC"/>
    <property type="match status" value="1"/>
</dbReference>
<evidence type="ECO:0000256" key="9">
    <source>
        <dbReference type="ARBA" id="ARBA00023002"/>
    </source>
</evidence>
<feature type="region of interest" description="Disordered" evidence="16">
    <location>
        <begin position="987"/>
        <end position="1009"/>
    </location>
</feature>